<dbReference type="EMBL" id="JAPFFF010000056">
    <property type="protein sequence ID" value="KAK8838235.1"/>
    <property type="molecule type" value="Genomic_DNA"/>
</dbReference>
<dbReference type="SUPFAM" id="SSF47370">
    <property type="entry name" value="Bromodomain"/>
    <property type="match status" value="1"/>
</dbReference>
<protein>
    <submittedName>
        <fullName evidence="4">Uncharacterized protein</fullName>
    </submittedName>
</protein>
<accession>A0ABR2GYD0</accession>
<name>A0ABR2GYD0_9EUKA</name>
<dbReference type="PANTHER" id="PTHR16266:SF17">
    <property type="entry name" value="BRWD3"/>
    <property type="match status" value="1"/>
</dbReference>
<sequence length="954" mass="107982">MDVPIKREICILLCHYLKQKNPEIYQKFAEFVEKQKLLPPGCRSVNEALNLRYESFSHDQFYEFIKSLRPEDDFPSIFRRIAPFEPPPVKPEEMAPIKRVYGHKKDIYCLEIDKLSRIIVTASDDCTIKVWAVPSINPIHTFIGHEGVVTNISMNPMCSMLLSSSEDKTLCLWSLESGKRLAVLGGFTSEIIHYAVFSPTGSMIAAACEDGTIPLWTTADALNSRPPIRILRSPAKGGVGWITFSPGSEFIAYSAEPNSVVVTALKTLNQTSLELHQSLADRIQFSTRYTSIGGELGPRLLTVSYEEGIAAIWCIDNGQWKKPKFVFRQHSGQGRRSSKINRVAWDCEEHLLVIAKTNAIFVVDSINGQTICQITSTAAAFENTTCVLGNPVKRELFFFANRSGACCLVDIFQPNNVVCEFRVADDADFTDAVWDKNGEYVYAIDIAGAITVFKLCESKNNVQMVVSDCILSSDGPFYVDRQGKRLERQPLSHDIRTYDIPLRFAQSLALRNSAIELKLIQRMISNERSTISQSQSTSIGPPPLHIRLSTEYPVNPRGKGSFKVVVESEESGEEEDVDVHIASDTDDWTFIEKDQLNLDDDEDNKKPPTFLMTKSIKKGYWPDWSLAISYDEAFFIPQFGDSLIFFKQPYLELLESLGLEVPDFIDTIFNSQPQQQQTQNNSDEEHANSASSTTVVAGFTPYMKRVAIKSIEPEGKDMILTISTSETNHFKIFFPFPEKKKFLIPLQRFKFALNIMNRVKVGSNITYESRDDTGIIVQSSGVVTSINEEWKINIYNSIELKVGNENIFVSPWDVVKIDSEVIPYHDISLLLSAISPRIIKSLEPYFSDPTYSCVINCPDPSLDSSVLQKIQLPMSLILIKERLEGNWYRAFHGIKYDAMLLQKNIVALYTEDSSENKIASNCFKNFFETLDSWTKKMIEQSRERQSMANRQQNK</sequence>
<feature type="repeat" description="WD" evidence="2">
    <location>
        <begin position="100"/>
        <end position="141"/>
    </location>
</feature>
<dbReference type="Gene3D" id="1.20.920.10">
    <property type="entry name" value="Bromodomain-like"/>
    <property type="match status" value="1"/>
</dbReference>
<evidence type="ECO:0000313" key="5">
    <source>
        <dbReference type="Proteomes" id="UP001470230"/>
    </source>
</evidence>
<dbReference type="InterPro" id="IPR036322">
    <property type="entry name" value="WD40_repeat_dom_sf"/>
</dbReference>
<evidence type="ECO:0000313" key="4">
    <source>
        <dbReference type="EMBL" id="KAK8838235.1"/>
    </source>
</evidence>
<dbReference type="Gene3D" id="2.130.10.10">
    <property type="entry name" value="YVTN repeat-like/Quinoprotein amine dehydrogenase"/>
    <property type="match status" value="2"/>
</dbReference>
<keyword evidence="5" id="KW-1185">Reference proteome</keyword>
<dbReference type="InterPro" id="IPR052060">
    <property type="entry name" value="Bromo_WD_repeat"/>
</dbReference>
<keyword evidence="2" id="KW-0853">WD repeat</keyword>
<dbReference type="SMART" id="SM00320">
    <property type="entry name" value="WD40"/>
    <property type="match status" value="4"/>
</dbReference>
<gene>
    <name evidence="4" type="ORF">M9Y10_035655</name>
</gene>
<dbReference type="Pfam" id="PF00400">
    <property type="entry name" value="WD40"/>
    <property type="match status" value="3"/>
</dbReference>
<dbReference type="InterPro" id="IPR036427">
    <property type="entry name" value="Bromodomain-like_sf"/>
</dbReference>
<dbReference type="Proteomes" id="UP001470230">
    <property type="component" value="Unassembled WGS sequence"/>
</dbReference>
<evidence type="ECO:0000256" key="1">
    <source>
        <dbReference type="ARBA" id="ARBA00023117"/>
    </source>
</evidence>
<dbReference type="InterPro" id="IPR001680">
    <property type="entry name" value="WD40_rpt"/>
</dbReference>
<feature type="repeat" description="WD" evidence="2">
    <location>
        <begin position="142"/>
        <end position="183"/>
    </location>
</feature>
<organism evidence="4 5">
    <name type="scientific">Tritrichomonas musculus</name>
    <dbReference type="NCBI Taxonomy" id="1915356"/>
    <lineage>
        <taxon>Eukaryota</taxon>
        <taxon>Metamonada</taxon>
        <taxon>Parabasalia</taxon>
        <taxon>Tritrichomonadida</taxon>
        <taxon>Tritrichomonadidae</taxon>
        <taxon>Tritrichomonas</taxon>
    </lineage>
</organism>
<reference evidence="4 5" key="1">
    <citation type="submission" date="2024-04" db="EMBL/GenBank/DDBJ databases">
        <title>Tritrichomonas musculus Genome.</title>
        <authorList>
            <person name="Alves-Ferreira E."/>
            <person name="Grigg M."/>
            <person name="Lorenzi H."/>
            <person name="Galac M."/>
        </authorList>
    </citation>
    <scope>NUCLEOTIDE SEQUENCE [LARGE SCALE GENOMIC DNA]</scope>
    <source>
        <strain evidence="4 5">EAF2021</strain>
    </source>
</reference>
<evidence type="ECO:0000256" key="2">
    <source>
        <dbReference type="PROSITE-ProRule" id="PRU00221"/>
    </source>
</evidence>
<dbReference type="InterPro" id="IPR015943">
    <property type="entry name" value="WD40/YVTN_repeat-like_dom_sf"/>
</dbReference>
<keyword evidence="1" id="KW-0103">Bromodomain</keyword>
<comment type="caution">
    <text evidence="4">The sequence shown here is derived from an EMBL/GenBank/DDBJ whole genome shotgun (WGS) entry which is preliminary data.</text>
</comment>
<dbReference type="PROSITE" id="PS50294">
    <property type="entry name" value="WD_REPEATS_REGION"/>
    <property type="match status" value="2"/>
</dbReference>
<dbReference type="PANTHER" id="PTHR16266">
    <property type="entry name" value="WD REPEAT DOMAIN 9"/>
    <property type="match status" value="1"/>
</dbReference>
<evidence type="ECO:0000256" key="3">
    <source>
        <dbReference type="SAM" id="MobiDB-lite"/>
    </source>
</evidence>
<dbReference type="PROSITE" id="PS50082">
    <property type="entry name" value="WD_REPEATS_2"/>
    <property type="match status" value="2"/>
</dbReference>
<feature type="region of interest" description="Disordered" evidence="3">
    <location>
        <begin position="672"/>
        <end position="692"/>
    </location>
</feature>
<dbReference type="SUPFAM" id="SSF50978">
    <property type="entry name" value="WD40 repeat-like"/>
    <property type="match status" value="1"/>
</dbReference>
<proteinExistence type="predicted"/>